<evidence type="ECO:0008006" key="2">
    <source>
        <dbReference type="Google" id="ProtNLM"/>
    </source>
</evidence>
<proteinExistence type="predicted"/>
<accession>A0A2S1XVX6</accession>
<dbReference type="EMBL" id="MH113855">
    <property type="protein sequence ID" value="AWJ95821.1"/>
    <property type="molecule type" value="Genomic_DNA"/>
</dbReference>
<sequence>MQKVINRYPDAKLVVPGHGEVGDVSLLKHTQALALSAAASNKKINKD</sequence>
<protein>
    <recommendedName>
        <fullName evidence="2">Beta-lactamase</fullName>
    </recommendedName>
</protein>
<dbReference type="InterPro" id="IPR036866">
    <property type="entry name" value="RibonucZ/Hydroxyglut_hydro"/>
</dbReference>
<evidence type="ECO:0000313" key="1">
    <source>
        <dbReference type="EMBL" id="AWJ95821.1"/>
    </source>
</evidence>
<keyword evidence="1" id="KW-0614">Plasmid</keyword>
<reference evidence="1" key="1">
    <citation type="submission" date="2018-03" db="EMBL/GenBank/DDBJ databases">
        <title>Molecular characterization of a novel blaCARB allele in Vibrio alginolyticus.</title>
        <authorList>
            <person name="Zheng Z."/>
            <person name="Li R."/>
            <person name="Chen S."/>
        </authorList>
    </citation>
    <scope>NUCLEOTIDE SEQUENCE</scope>
    <source>
        <strain evidence="1">Vb1796</strain>
        <plasmid evidence="1">pVb1796</plasmid>
    </source>
</reference>
<geneLocation type="plasmid" evidence="1">
    <name>pVb1796</name>
</geneLocation>
<dbReference type="Gene3D" id="3.60.15.10">
    <property type="entry name" value="Ribonuclease Z/Hydroxyacylglutathione hydrolase-like"/>
    <property type="match status" value="1"/>
</dbReference>
<dbReference type="AlphaFoldDB" id="A0A2S1XVX6"/>
<name>A0A2S1XVX6_VIBAL</name>
<organism evidence="1">
    <name type="scientific">Vibrio alginolyticus</name>
    <dbReference type="NCBI Taxonomy" id="663"/>
    <lineage>
        <taxon>Bacteria</taxon>
        <taxon>Pseudomonadati</taxon>
        <taxon>Pseudomonadota</taxon>
        <taxon>Gammaproteobacteria</taxon>
        <taxon>Vibrionales</taxon>
        <taxon>Vibrionaceae</taxon>
        <taxon>Vibrio</taxon>
    </lineage>
</organism>